<comment type="caution">
    <text evidence="2">The sequence shown here is derived from an EMBL/GenBank/DDBJ whole genome shotgun (WGS) entry which is preliminary data.</text>
</comment>
<feature type="coiled-coil region" evidence="1">
    <location>
        <begin position="1"/>
        <end position="35"/>
    </location>
</feature>
<gene>
    <name evidence="2" type="ORF">ACFSQ3_13665</name>
</gene>
<evidence type="ECO:0000256" key="1">
    <source>
        <dbReference type="SAM" id="Coils"/>
    </source>
</evidence>
<organism evidence="2 3">
    <name type="scientific">Sphingobacterium corticis</name>
    <dbReference type="NCBI Taxonomy" id="1812823"/>
    <lineage>
        <taxon>Bacteria</taxon>
        <taxon>Pseudomonadati</taxon>
        <taxon>Bacteroidota</taxon>
        <taxon>Sphingobacteriia</taxon>
        <taxon>Sphingobacteriales</taxon>
        <taxon>Sphingobacteriaceae</taxon>
        <taxon>Sphingobacterium</taxon>
    </lineage>
</organism>
<keyword evidence="1" id="KW-0175">Coiled coil</keyword>
<proteinExistence type="predicted"/>
<dbReference type="Proteomes" id="UP001597393">
    <property type="component" value="Unassembled WGS sequence"/>
</dbReference>
<keyword evidence="3" id="KW-1185">Reference proteome</keyword>
<dbReference type="EMBL" id="JBHUMA010000007">
    <property type="protein sequence ID" value="MFD2599998.1"/>
    <property type="molecule type" value="Genomic_DNA"/>
</dbReference>
<name>A0ABW5NMW9_9SPHI</name>
<protein>
    <submittedName>
        <fullName evidence="2">Uncharacterized protein</fullName>
    </submittedName>
</protein>
<evidence type="ECO:0000313" key="3">
    <source>
        <dbReference type="Proteomes" id="UP001597393"/>
    </source>
</evidence>
<reference evidence="3" key="1">
    <citation type="journal article" date="2019" name="Int. J. Syst. Evol. Microbiol.">
        <title>The Global Catalogue of Microorganisms (GCM) 10K type strain sequencing project: providing services to taxonomists for standard genome sequencing and annotation.</title>
        <authorList>
            <consortium name="The Broad Institute Genomics Platform"/>
            <consortium name="The Broad Institute Genome Sequencing Center for Infectious Disease"/>
            <person name="Wu L."/>
            <person name="Ma J."/>
        </authorList>
    </citation>
    <scope>NUCLEOTIDE SEQUENCE [LARGE SCALE GENOMIC DNA]</scope>
    <source>
        <strain evidence="3">KCTC 42248</strain>
    </source>
</reference>
<accession>A0ABW5NMW9</accession>
<dbReference type="RefSeq" id="WP_380870136.1">
    <property type="nucleotide sequence ID" value="NZ_JBHUMA010000007.1"/>
</dbReference>
<evidence type="ECO:0000313" key="2">
    <source>
        <dbReference type="EMBL" id="MFD2599998.1"/>
    </source>
</evidence>
<sequence length="334" mass="38077">MQKTQQHLEQTNRELETLRNSYETLKDQSARLLRTNDSIRTMIAESQEVTLVEQRQLYESNYSLLLKTFQDIAAVKQQVRNYNKLLDVTFAGTLISQLNNPTSGELGTSFSKVLLENSEAILGRSLKGNQKTKFSETIRRVVGIPLVGTIIDANPITSLVKSVYDQAVSFGENAVRDQDLKDFLSSIKPYTDFYYSLDQATVSFKDELLGYRRDLMTFDKALLKHEDRLLSALQIAQGSPEAAVNRIFRYNDRQKLGAVDFRKINDSQEVGKAIRLINSSPEMTLDQSAFEASFNNYIEQIAIILDRAGRNERLQFDANTVDKLIRNLKNTRLK</sequence>